<name>A0ABD2BG63_VESSQ</name>
<dbReference type="EMBL" id="JAUDFV010000102">
    <property type="protein sequence ID" value="KAL2731747.1"/>
    <property type="molecule type" value="Genomic_DNA"/>
</dbReference>
<sequence length="84" mass="9442">PIGGNSNLPNLGISVIDRATLIRKVSIVFHIAVTAIAINIQNLRDLIDLSKDILKLKVQYLSCNFIHVSTAFAKRSRRNFMTHR</sequence>
<feature type="domain" description="Thioester reductase (TE)" evidence="1">
    <location>
        <begin position="1"/>
        <end position="79"/>
    </location>
</feature>
<dbReference type="AlphaFoldDB" id="A0ABD2BG63"/>
<dbReference type="Proteomes" id="UP001607302">
    <property type="component" value="Unassembled WGS sequence"/>
</dbReference>
<protein>
    <submittedName>
        <fullName evidence="2">Fatty acyl-CoA reductase wat-like isoform X1</fullName>
    </submittedName>
</protein>
<dbReference type="Pfam" id="PF07993">
    <property type="entry name" value="NAD_binding_4"/>
    <property type="match status" value="1"/>
</dbReference>
<proteinExistence type="predicted"/>
<feature type="non-terminal residue" evidence="2">
    <location>
        <position position="1"/>
    </location>
</feature>
<gene>
    <name evidence="2" type="ORF">V1478_004435</name>
</gene>
<comment type="caution">
    <text evidence="2">The sequence shown here is derived from an EMBL/GenBank/DDBJ whole genome shotgun (WGS) entry which is preliminary data.</text>
</comment>
<dbReference type="Gene3D" id="3.40.50.720">
    <property type="entry name" value="NAD(P)-binding Rossmann-like Domain"/>
    <property type="match status" value="1"/>
</dbReference>
<reference evidence="2 3" key="1">
    <citation type="journal article" date="2024" name="Ann. Entomol. Soc. Am.">
        <title>Genomic analyses of the southern and eastern yellowjacket wasps (Hymenoptera: Vespidae) reveal evolutionary signatures of social life.</title>
        <authorList>
            <person name="Catto M.A."/>
            <person name="Caine P.B."/>
            <person name="Orr S.E."/>
            <person name="Hunt B.G."/>
            <person name="Goodisman M.A.D."/>
        </authorList>
    </citation>
    <scope>NUCLEOTIDE SEQUENCE [LARGE SCALE GENOMIC DNA]</scope>
    <source>
        <strain evidence="2">233</strain>
        <tissue evidence="2">Head and thorax</tissue>
    </source>
</reference>
<evidence type="ECO:0000313" key="3">
    <source>
        <dbReference type="Proteomes" id="UP001607302"/>
    </source>
</evidence>
<keyword evidence="3" id="KW-1185">Reference proteome</keyword>
<evidence type="ECO:0000313" key="2">
    <source>
        <dbReference type="EMBL" id="KAL2731747.1"/>
    </source>
</evidence>
<accession>A0ABD2BG63</accession>
<dbReference type="InterPro" id="IPR013120">
    <property type="entry name" value="FAR_NAD-bd"/>
</dbReference>
<evidence type="ECO:0000259" key="1">
    <source>
        <dbReference type="Pfam" id="PF07993"/>
    </source>
</evidence>
<organism evidence="2 3">
    <name type="scientific">Vespula squamosa</name>
    <name type="common">Southern yellow jacket</name>
    <name type="synonym">Wasp</name>
    <dbReference type="NCBI Taxonomy" id="30214"/>
    <lineage>
        <taxon>Eukaryota</taxon>
        <taxon>Metazoa</taxon>
        <taxon>Ecdysozoa</taxon>
        <taxon>Arthropoda</taxon>
        <taxon>Hexapoda</taxon>
        <taxon>Insecta</taxon>
        <taxon>Pterygota</taxon>
        <taxon>Neoptera</taxon>
        <taxon>Endopterygota</taxon>
        <taxon>Hymenoptera</taxon>
        <taxon>Apocrita</taxon>
        <taxon>Aculeata</taxon>
        <taxon>Vespoidea</taxon>
        <taxon>Vespidae</taxon>
        <taxon>Vespinae</taxon>
        <taxon>Vespula</taxon>
    </lineage>
</organism>